<dbReference type="InterPro" id="IPR004701">
    <property type="entry name" value="PTS_EIIA_man-typ"/>
</dbReference>
<dbReference type="InterPro" id="IPR051471">
    <property type="entry name" value="Bacterial_PTS_sugar_comp"/>
</dbReference>
<dbReference type="PANTHER" id="PTHR33799:SF1">
    <property type="entry name" value="PTS SYSTEM MANNOSE-SPECIFIC EIIAB COMPONENT-RELATED"/>
    <property type="match status" value="1"/>
</dbReference>
<dbReference type="AlphaFoldDB" id="A0A238XQA9"/>
<organism evidence="9 10">
    <name type="scientific">Methylobacillus rhizosphaerae</name>
    <dbReference type="NCBI Taxonomy" id="551994"/>
    <lineage>
        <taxon>Bacteria</taxon>
        <taxon>Pseudomonadati</taxon>
        <taxon>Pseudomonadota</taxon>
        <taxon>Betaproteobacteria</taxon>
        <taxon>Nitrosomonadales</taxon>
        <taxon>Methylophilaceae</taxon>
        <taxon>Methylobacillus</taxon>
    </lineage>
</organism>
<dbReference type="GO" id="GO:0009401">
    <property type="term" value="P:phosphoenolpyruvate-dependent sugar phosphotransferase system"/>
    <property type="evidence" value="ECO:0007669"/>
    <property type="project" value="UniProtKB-KW"/>
</dbReference>
<dbReference type="InterPro" id="IPR036662">
    <property type="entry name" value="PTS_EIIA_man-typ_sf"/>
</dbReference>
<evidence type="ECO:0000259" key="8">
    <source>
        <dbReference type="PROSITE" id="PS51096"/>
    </source>
</evidence>
<comment type="subcellular location">
    <subcellularLocation>
        <location evidence="1">Cytoplasm</location>
    </subcellularLocation>
</comment>
<evidence type="ECO:0000256" key="5">
    <source>
        <dbReference type="ARBA" id="ARBA00022679"/>
    </source>
</evidence>
<keyword evidence="3" id="KW-0963">Cytoplasm</keyword>
<evidence type="ECO:0000313" key="10">
    <source>
        <dbReference type="Proteomes" id="UP000198305"/>
    </source>
</evidence>
<keyword evidence="4" id="KW-0762">Sugar transport</keyword>
<gene>
    <name evidence="9" type="ORF">SAMN05192560_0084</name>
</gene>
<evidence type="ECO:0000256" key="1">
    <source>
        <dbReference type="ARBA" id="ARBA00004496"/>
    </source>
</evidence>
<dbReference type="GO" id="GO:0016020">
    <property type="term" value="C:membrane"/>
    <property type="evidence" value="ECO:0007669"/>
    <property type="project" value="InterPro"/>
</dbReference>
<feature type="domain" description="PTS EIIA type-4" evidence="8">
    <location>
        <begin position="1"/>
        <end position="124"/>
    </location>
</feature>
<dbReference type="GO" id="GO:0005737">
    <property type="term" value="C:cytoplasm"/>
    <property type="evidence" value="ECO:0007669"/>
    <property type="project" value="UniProtKB-SubCell"/>
</dbReference>
<name>A0A238XQA9_9PROT</name>
<keyword evidence="5" id="KW-0808">Transferase</keyword>
<dbReference type="Proteomes" id="UP000198305">
    <property type="component" value="Unassembled WGS sequence"/>
</dbReference>
<proteinExistence type="predicted"/>
<dbReference type="CDD" id="cd00006">
    <property type="entry name" value="PTS_IIA_man"/>
    <property type="match status" value="1"/>
</dbReference>
<accession>A0A238XQA9</accession>
<evidence type="ECO:0000313" key="9">
    <source>
        <dbReference type="EMBL" id="SNR60768.1"/>
    </source>
</evidence>
<keyword evidence="7" id="KW-0418">Kinase</keyword>
<dbReference type="OrthoDB" id="8795346at2"/>
<dbReference type="PROSITE" id="PS51096">
    <property type="entry name" value="PTS_EIIA_TYPE_4"/>
    <property type="match status" value="1"/>
</dbReference>
<dbReference type="RefSeq" id="WP_089374258.1">
    <property type="nucleotide sequence ID" value="NZ_FZOA01000001.1"/>
</dbReference>
<keyword evidence="10" id="KW-1185">Reference proteome</keyword>
<dbReference type="Pfam" id="PF03610">
    <property type="entry name" value="EIIA-man"/>
    <property type="match status" value="1"/>
</dbReference>
<dbReference type="GO" id="GO:0016301">
    <property type="term" value="F:kinase activity"/>
    <property type="evidence" value="ECO:0007669"/>
    <property type="project" value="UniProtKB-KW"/>
</dbReference>
<dbReference type="SUPFAM" id="SSF53062">
    <property type="entry name" value="PTS system fructose IIA component-like"/>
    <property type="match status" value="1"/>
</dbReference>
<keyword evidence="2" id="KW-0813">Transport</keyword>
<evidence type="ECO:0000256" key="3">
    <source>
        <dbReference type="ARBA" id="ARBA00022490"/>
    </source>
</evidence>
<keyword evidence="6" id="KW-0598">Phosphotransferase system</keyword>
<protein>
    <submittedName>
        <fullName evidence="9">PTS system, ascorbate-specific IIA component</fullName>
    </submittedName>
</protein>
<evidence type="ECO:0000256" key="6">
    <source>
        <dbReference type="ARBA" id="ARBA00022683"/>
    </source>
</evidence>
<dbReference type="PANTHER" id="PTHR33799">
    <property type="entry name" value="PTS PERMEASE-RELATED-RELATED"/>
    <property type="match status" value="1"/>
</dbReference>
<dbReference type="EMBL" id="FZOA01000001">
    <property type="protein sequence ID" value="SNR60768.1"/>
    <property type="molecule type" value="Genomic_DNA"/>
</dbReference>
<sequence length="136" mass="14486">MIGILIIAHGTLGESLIHCGSHVMGSRPPLLRQLGVGTHDDPATLLPQAQQMIRELDEGQGVLILSDVYGATPCNLVTRLLIPGHVEGVAGVNLPMLVRALTYREGNNIMALVEKAISGGRDGVVHFSKDACKHHD</sequence>
<dbReference type="Gene3D" id="3.40.50.510">
    <property type="entry name" value="Phosphotransferase system, mannose-type IIA component"/>
    <property type="match status" value="1"/>
</dbReference>
<evidence type="ECO:0000256" key="7">
    <source>
        <dbReference type="ARBA" id="ARBA00022777"/>
    </source>
</evidence>
<reference evidence="10" key="1">
    <citation type="submission" date="2017-06" db="EMBL/GenBank/DDBJ databases">
        <authorList>
            <person name="Varghese N."/>
            <person name="Submissions S."/>
        </authorList>
    </citation>
    <scope>NUCLEOTIDE SEQUENCE [LARGE SCALE GENOMIC DNA]</scope>
    <source>
        <strain evidence="10">Ca-68</strain>
    </source>
</reference>
<dbReference type="InterPro" id="IPR033887">
    <property type="entry name" value="PTS_IIA_man"/>
</dbReference>
<evidence type="ECO:0000256" key="2">
    <source>
        <dbReference type="ARBA" id="ARBA00022448"/>
    </source>
</evidence>
<evidence type="ECO:0000256" key="4">
    <source>
        <dbReference type="ARBA" id="ARBA00022597"/>
    </source>
</evidence>